<dbReference type="Pfam" id="PF02109">
    <property type="entry name" value="DAD"/>
    <property type="match status" value="1"/>
</dbReference>
<dbReference type="STRING" id="1064592.G0VIB8"/>
<dbReference type="PANTHER" id="PTHR10705">
    <property type="entry name" value="DOLICHYL-DIPHOSPHOOLIGOSACCHARIDE--PROTEIN GLYCOSYLTRANSFERASE SUBUNIT DAD1"/>
    <property type="match status" value="1"/>
</dbReference>
<sequence length="149" mass="17218">MVYLEHQFSNRDTESIMAATAKVTKETKQTKPAQQAGMIKDFQEAYHLSMKSYWEQVNKDSRLKLIDIFCAFLVILGVIQFSFICLIRDNYPFNAFLAGFIICVGQFVLLISLRLQLLNPFQNISRNRAFGEFVIASLVLHFICLHFIN</sequence>
<dbReference type="Proteomes" id="UP000001640">
    <property type="component" value="Chromosome 7"/>
</dbReference>
<dbReference type="InterPro" id="IPR003038">
    <property type="entry name" value="DAD/Ost2"/>
</dbReference>
<dbReference type="InParanoid" id="G0VIB8"/>
<comment type="function">
    <text evidence="8">Subunit of the oligosaccharyl transferase (OST) complex that catalyzes the initial transfer of a defined glycan (Glc(3)Man(9)GlcNAc(2) in eukaryotes) from the lipid carrier dolichol-pyrophosphate to an asparagine residue within an Asn-X-Ser/Thr consensus motif in nascent polypeptide chains, the first step in protein N-glycosylation. N-glycosylation occurs cotranslationally and the complex associates with the Sec61 complex at the channel-forming translocon complex that mediates protein translocation across the endoplasmic reticulum (ER). All subunits are required for a maximal enzyme activity.</text>
</comment>
<dbReference type="OrthoDB" id="445566at2759"/>
<accession>G0VIB8</accession>
<feature type="transmembrane region" description="Helical" evidence="8">
    <location>
        <begin position="93"/>
        <end position="117"/>
    </location>
</feature>
<comment type="pathway">
    <text evidence="2 8">Protein modification; protein glycosylation.</text>
</comment>
<dbReference type="HOGENOM" id="CLU_111220_1_1_1"/>
<organism evidence="9 10">
    <name type="scientific">Naumovozyma castellii</name>
    <name type="common">Yeast</name>
    <name type="synonym">Saccharomyces castellii</name>
    <dbReference type="NCBI Taxonomy" id="27288"/>
    <lineage>
        <taxon>Eukaryota</taxon>
        <taxon>Fungi</taxon>
        <taxon>Dikarya</taxon>
        <taxon>Ascomycota</taxon>
        <taxon>Saccharomycotina</taxon>
        <taxon>Saccharomycetes</taxon>
        <taxon>Saccharomycetales</taxon>
        <taxon>Saccharomycetaceae</taxon>
        <taxon>Naumovozyma</taxon>
    </lineage>
</organism>
<dbReference type="UniPathway" id="UPA00378"/>
<reference evidence="9 10" key="1">
    <citation type="journal article" date="2011" name="Proc. Natl. Acad. Sci. U.S.A.">
        <title>Evolutionary erosion of yeast sex chromosomes by mating-type switching accidents.</title>
        <authorList>
            <person name="Gordon J.L."/>
            <person name="Armisen D."/>
            <person name="Proux-Wera E."/>
            <person name="Oheigeartaigh S.S."/>
            <person name="Byrne K.P."/>
            <person name="Wolfe K.H."/>
        </authorList>
    </citation>
    <scope>NUCLEOTIDE SEQUENCE [LARGE SCALE GENOMIC DNA]</scope>
    <source>
        <strain evidence="10">ATCC 76901 / BCRC 22586 / CBS 4309 / NBRC 1992 / NRRL Y-12630</strain>
    </source>
</reference>
<dbReference type="eggNOG" id="KOG1746">
    <property type="taxonomic scope" value="Eukaryota"/>
</dbReference>
<evidence type="ECO:0000256" key="3">
    <source>
        <dbReference type="ARBA" id="ARBA00009386"/>
    </source>
</evidence>
<keyword evidence="5 8" id="KW-0256">Endoplasmic reticulum</keyword>
<dbReference type="PANTHER" id="PTHR10705:SF0">
    <property type="entry name" value="DOLICHYL-DIPHOSPHOOLIGOSACCHARIDE--PROTEIN GLYCOSYLTRANSFERASE SUBUNIT DAD1"/>
    <property type="match status" value="1"/>
</dbReference>
<dbReference type="RefSeq" id="XP_003677505.1">
    <property type="nucleotide sequence ID" value="XM_003677457.1"/>
</dbReference>
<evidence type="ECO:0000256" key="5">
    <source>
        <dbReference type="ARBA" id="ARBA00022824"/>
    </source>
</evidence>
<comment type="similarity">
    <text evidence="3 8">Belongs to the DAD/OST2 family.</text>
</comment>
<keyword evidence="7 8" id="KW-0472">Membrane</keyword>
<dbReference type="OMA" id="DNYPFNA"/>
<evidence type="ECO:0000256" key="1">
    <source>
        <dbReference type="ARBA" id="ARBA00004477"/>
    </source>
</evidence>
<protein>
    <recommendedName>
        <fullName evidence="8">Dolichyl-diphosphooligosaccharide--protein glycosyltransferase subunit OST2</fullName>
        <shortName evidence="8">Oligosaccharyl transferase subunit OST2</shortName>
    </recommendedName>
</protein>
<evidence type="ECO:0000313" key="9">
    <source>
        <dbReference type="EMBL" id="CCC71153.1"/>
    </source>
</evidence>
<comment type="subcellular location">
    <subcellularLocation>
        <location evidence="1 8">Endoplasmic reticulum membrane</location>
        <topology evidence="1 8">Multi-pass membrane protein</topology>
    </subcellularLocation>
</comment>
<evidence type="ECO:0000256" key="6">
    <source>
        <dbReference type="ARBA" id="ARBA00022989"/>
    </source>
</evidence>
<keyword evidence="4 8" id="KW-0812">Transmembrane</keyword>
<evidence type="ECO:0000256" key="7">
    <source>
        <dbReference type="ARBA" id="ARBA00023136"/>
    </source>
</evidence>
<gene>
    <name evidence="9" type="primary">NCAS0G02660</name>
    <name evidence="9" type="ordered locus">NCAS_0G02660</name>
</gene>
<dbReference type="GO" id="GO:0006487">
    <property type="term" value="P:protein N-linked glycosylation"/>
    <property type="evidence" value="ECO:0007669"/>
    <property type="project" value="EnsemblFungi"/>
</dbReference>
<dbReference type="KEGG" id="ncs:NCAS_0G02660"/>
<feature type="transmembrane region" description="Helical" evidence="8">
    <location>
        <begin position="65"/>
        <end position="87"/>
    </location>
</feature>
<comment type="subunit">
    <text evidence="8">Component of the oligosaccharyltransferase (OST) complex.</text>
</comment>
<dbReference type="GO" id="GO:0008250">
    <property type="term" value="C:oligosaccharyltransferase complex"/>
    <property type="evidence" value="ECO:0007669"/>
    <property type="project" value="EnsemblFungi"/>
</dbReference>
<reference key="2">
    <citation type="submission" date="2011-08" db="EMBL/GenBank/DDBJ databases">
        <title>Genome sequence of Naumovozyma castellii.</title>
        <authorList>
            <person name="Gordon J.L."/>
            <person name="Armisen D."/>
            <person name="Proux-Wera E."/>
            <person name="OhEigeartaigh S.S."/>
            <person name="Byrne K.P."/>
            <person name="Wolfe K.H."/>
        </authorList>
    </citation>
    <scope>NUCLEOTIDE SEQUENCE</scope>
    <source>
        <strain>Type strain:CBS 4309</strain>
    </source>
</reference>
<evidence type="ECO:0000313" key="10">
    <source>
        <dbReference type="Proteomes" id="UP000001640"/>
    </source>
</evidence>
<evidence type="ECO:0000256" key="2">
    <source>
        <dbReference type="ARBA" id="ARBA00004922"/>
    </source>
</evidence>
<dbReference type="GeneID" id="96904818"/>
<dbReference type="AlphaFoldDB" id="G0VIB8"/>
<dbReference type="EMBL" id="HE576758">
    <property type="protein sequence ID" value="CCC71153.1"/>
    <property type="molecule type" value="Genomic_DNA"/>
</dbReference>
<name>G0VIB8_NAUCA</name>
<dbReference type="FunCoup" id="G0VIB8">
    <property type="interactions" value="784"/>
</dbReference>
<proteinExistence type="inferred from homology"/>
<dbReference type="PIRSF" id="PIRSF005588">
    <property type="entry name" value="DAD"/>
    <property type="match status" value="1"/>
</dbReference>
<feature type="transmembrane region" description="Helical" evidence="8">
    <location>
        <begin position="129"/>
        <end position="148"/>
    </location>
</feature>
<keyword evidence="6 8" id="KW-1133">Transmembrane helix</keyword>
<keyword evidence="10" id="KW-1185">Reference proteome</keyword>
<evidence type="ECO:0000256" key="4">
    <source>
        <dbReference type="ARBA" id="ARBA00022692"/>
    </source>
</evidence>
<evidence type="ECO:0000256" key="8">
    <source>
        <dbReference type="RuleBase" id="RU361136"/>
    </source>
</evidence>